<evidence type="ECO:0000313" key="17">
    <source>
        <dbReference type="Proteomes" id="UP001144372"/>
    </source>
</evidence>
<dbReference type="GO" id="GO:0015031">
    <property type="term" value="P:protein transport"/>
    <property type="evidence" value="ECO:0007669"/>
    <property type="project" value="UniProtKB-KW"/>
</dbReference>
<feature type="domain" description="SRP54-type proteins GTP-binding" evidence="15">
    <location>
        <begin position="167"/>
        <end position="358"/>
    </location>
</feature>
<evidence type="ECO:0000256" key="3">
    <source>
        <dbReference type="ARBA" id="ARBA00014919"/>
    </source>
</evidence>
<evidence type="ECO:0000256" key="1">
    <source>
        <dbReference type="ARBA" id="ARBA00004413"/>
    </source>
</evidence>
<evidence type="ECO:0000256" key="2">
    <source>
        <dbReference type="ARBA" id="ARBA00008531"/>
    </source>
</evidence>
<keyword evidence="11" id="KW-1006">Bacterial flagellum protein export</keyword>
<dbReference type="FunFam" id="3.40.50.300:FF:000695">
    <property type="entry name" value="Flagellar biosynthesis regulator FlhF"/>
    <property type="match status" value="1"/>
</dbReference>
<dbReference type="Proteomes" id="UP001144372">
    <property type="component" value="Unassembled WGS sequence"/>
</dbReference>
<dbReference type="SMART" id="SM00962">
    <property type="entry name" value="SRP54"/>
    <property type="match status" value="1"/>
</dbReference>
<keyword evidence="16" id="KW-0969">Cilium</keyword>
<dbReference type="GO" id="GO:0005047">
    <property type="term" value="F:signal recognition particle binding"/>
    <property type="evidence" value="ECO:0007669"/>
    <property type="project" value="TreeGrafter"/>
</dbReference>
<keyword evidence="7" id="KW-1005">Bacterial flagellum biogenesis</keyword>
<accession>A0A9W6D0E8</accession>
<dbReference type="AlphaFoldDB" id="A0A9W6D0E8"/>
<proteinExistence type="inferred from homology"/>
<dbReference type="GO" id="GO:0006614">
    <property type="term" value="P:SRP-dependent cotranslational protein targeting to membrane"/>
    <property type="evidence" value="ECO:0007669"/>
    <property type="project" value="InterPro"/>
</dbReference>
<dbReference type="RefSeq" id="WP_281792642.1">
    <property type="nucleotide sequence ID" value="NZ_BSDR01000001.1"/>
</dbReference>
<dbReference type="SUPFAM" id="SSF52540">
    <property type="entry name" value="P-loop containing nucleoside triphosphate hydrolases"/>
    <property type="match status" value="1"/>
</dbReference>
<keyword evidence="6" id="KW-0547">Nucleotide-binding</keyword>
<dbReference type="InterPro" id="IPR003593">
    <property type="entry name" value="AAA+_ATPase"/>
</dbReference>
<dbReference type="EMBL" id="BSDR01000001">
    <property type="protein sequence ID" value="GLI33570.1"/>
    <property type="molecule type" value="Genomic_DNA"/>
</dbReference>
<dbReference type="GO" id="GO:0003924">
    <property type="term" value="F:GTPase activity"/>
    <property type="evidence" value="ECO:0007669"/>
    <property type="project" value="InterPro"/>
</dbReference>
<protein>
    <recommendedName>
        <fullName evidence="3">Flagellar biosynthesis protein FlhF</fullName>
    </recommendedName>
    <alternativeName>
        <fullName evidence="13">Flagella-associated GTP-binding protein</fullName>
    </alternativeName>
</protein>
<evidence type="ECO:0000256" key="6">
    <source>
        <dbReference type="ARBA" id="ARBA00022741"/>
    </source>
</evidence>
<evidence type="ECO:0000313" key="16">
    <source>
        <dbReference type="EMBL" id="GLI33570.1"/>
    </source>
</evidence>
<evidence type="ECO:0000256" key="10">
    <source>
        <dbReference type="ARBA" id="ARBA00023136"/>
    </source>
</evidence>
<comment type="similarity">
    <text evidence="2">Belongs to the GTP-binding SRP family.</text>
</comment>
<comment type="caution">
    <text evidence="16">The sequence shown here is derived from an EMBL/GenBank/DDBJ whole genome shotgun (WGS) entry which is preliminary data.</text>
</comment>
<dbReference type="GO" id="GO:0005525">
    <property type="term" value="F:GTP binding"/>
    <property type="evidence" value="ECO:0007669"/>
    <property type="project" value="UniProtKB-KW"/>
</dbReference>
<keyword evidence="4" id="KW-0813">Transport</keyword>
<keyword evidence="17" id="KW-1185">Reference proteome</keyword>
<comment type="subcellular location">
    <subcellularLocation>
        <location evidence="1">Cell membrane</location>
        <topology evidence="1">Peripheral membrane protein</topology>
        <orientation evidence="1">Cytoplasmic side</orientation>
    </subcellularLocation>
</comment>
<dbReference type="Pfam" id="PF00448">
    <property type="entry name" value="SRP54"/>
    <property type="match status" value="1"/>
</dbReference>
<keyword evidence="16" id="KW-0966">Cell projection</keyword>
<keyword evidence="10" id="KW-0472">Membrane</keyword>
<dbReference type="GO" id="GO:0044781">
    <property type="term" value="P:bacterial-type flagellum organization"/>
    <property type="evidence" value="ECO:0007669"/>
    <property type="project" value="UniProtKB-KW"/>
</dbReference>
<keyword evidence="16" id="KW-0282">Flagellum</keyword>
<evidence type="ECO:0000256" key="9">
    <source>
        <dbReference type="ARBA" id="ARBA00023134"/>
    </source>
</evidence>
<keyword evidence="5" id="KW-1003">Cell membrane</keyword>
<dbReference type="Gene3D" id="3.40.50.300">
    <property type="entry name" value="P-loop containing nucleotide triphosphate hydrolases"/>
    <property type="match status" value="1"/>
</dbReference>
<evidence type="ECO:0000256" key="11">
    <source>
        <dbReference type="ARBA" id="ARBA00023225"/>
    </source>
</evidence>
<dbReference type="CDD" id="cd17873">
    <property type="entry name" value="FlhF"/>
    <property type="match status" value="1"/>
</dbReference>
<evidence type="ECO:0000256" key="4">
    <source>
        <dbReference type="ARBA" id="ARBA00022448"/>
    </source>
</evidence>
<evidence type="ECO:0000259" key="15">
    <source>
        <dbReference type="SMART" id="SM00962"/>
    </source>
</evidence>
<dbReference type="GO" id="GO:0005886">
    <property type="term" value="C:plasma membrane"/>
    <property type="evidence" value="ECO:0007669"/>
    <property type="project" value="UniProtKB-SubCell"/>
</dbReference>
<dbReference type="InterPro" id="IPR047040">
    <property type="entry name" value="FlhF__GTPase_dom"/>
</dbReference>
<feature type="domain" description="AAA+ ATPase" evidence="14">
    <location>
        <begin position="166"/>
        <end position="302"/>
    </location>
</feature>
<evidence type="ECO:0000256" key="12">
    <source>
        <dbReference type="ARBA" id="ARBA00025337"/>
    </source>
</evidence>
<evidence type="ECO:0000256" key="8">
    <source>
        <dbReference type="ARBA" id="ARBA00022927"/>
    </source>
</evidence>
<evidence type="ECO:0000256" key="7">
    <source>
        <dbReference type="ARBA" id="ARBA00022795"/>
    </source>
</evidence>
<name>A0A9W6D0E8_9BACT</name>
<reference evidence="16" key="1">
    <citation type="submission" date="2022-12" db="EMBL/GenBank/DDBJ databases">
        <title>Reference genome sequencing for broad-spectrum identification of bacterial and archaeal isolates by mass spectrometry.</title>
        <authorList>
            <person name="Sekiguchi Y."/>
            <person name="Tourlousse D.M."/>
        </authorList>
    </citation>
    <scope>NUCLEOTIDE SEQUENCE</scope>
    <source>
        <strain evidence="16">ASRB1</strain>
    </source>
</reference>
<evidence type="ECO:0000259" key="14">
    <source>
        <dbReference type="SMART" id="SM00382"/>
    </source>
</evidence>
<evidence type="ECO:0000256" key="5">
    <source>
        <dbReference type="ARBA" id="ARBA00022475"/>
    </source>
</evidence>
<organism evidence="16 17">
    <name type="scientific">Desulforhabdus amnigena</name>
    <dbReference type="NCBI Taxonomy" id="40218"/>
    <lineage>
        <taxon>Bacteria</taxon>
        <taxon>Pseudomonadati</taxon>
        <taxon>Thermodesulfobacteriota</taxon>
        <taxon>Syntrophobacteria</taxon>
        <taxon>Syntrophobacterales</taxon>
        <taxon>Syntrophobacteraceae</taxon>
        <taxon>Desulforhabdus</taxon>
    </lineage>
</organism>
<gene>
    <name evidence="16" type="primary">flhF</name>
    <name evidence="16" type="ORF">DAMNIGENAA_10030</name>
</gene>
<sequence length="367" mass="41200">MQIRTFKASTVNEALAQVRKELGEDALILGNRKVTVSPMETYVEVTAAAEPDRGEPLIAKPAPVDGLDLHSRNDIEEIKSFLSMLISSKDYYSKLQMQQPLAEVYHSLIVRGLDEKHCYVLLNDVLSAMKMECLDKRRVMEGFCRKLLEKINFSRPFHDLPPNIGAPHTFTFVGPTGVGKTTSLAKLAAFLKIKRNLEVGIISVDTYRIGAVNQLGTYADILNIPFLVVQTNAELRNARMQFGHHDVVLVDTSGKNFINPDHIKDLQAVFGNMDDIRHFLVLSATVKDSDLKQTIIHFHPMNIHSFIFTKIDETLSIGSIINQLLRFPYPVSYLGTGQQVPEDIELATPKRLLTFLFPAKKGRNGKE</sequence>
<dbReference type="InterPro" id="IPR000897">
    <property type="entry name" value="SRP54_GTPase_dom"/>
</dbReference>
<dbReference type="InterPro" id="IPR027417">
    <property type="entry name" value="P-loop_NTPase"/>
</dbReference>
<dbReference type="PANTHER" id="PTHR43134:SF3">
    <property type="entry name" value="FLAGELLAR BIOSYNTHESIS PROTEIN FLHF"/>
    <property type="match status" value="1"/>
</dbReference>
<evidence type="ECO:0000256" key="13">
    <source>
        <dbReference type="ARBA" id="ARBA00030866"/>
    </source>
</evidence>
<comment type="function">
    <text evidence="12">Necessary for flagellar biosynthesis. May be involved in translocation of the flagellum.</text>
</comment>
<dbReference type="SMART" id="SM00382">
    <property type="entry name" value="AAA"/>
    <property type="match status" value="1"/>
</dbReference>
<dbReference type="Gene3D" id="1.20.120.1380">
    <property type="entry name" value="Flagellar FlhF biosynthesis protein, N domain"/>
    <property type="match status" value="1"/>
</dbReference>
<dbReference type="PANTHER" id="PTHR43134">
    <property type="entry name" value="SIGNAL RECOGNITION PARTICLE RECEPTOR SUBUNIT ALPHA"/>
    <property type="match status" value="1"/>
</dbReference>
<keyword evidence="8" id="KW-0653">Protein transport</keyword>
<keyword evidence="9" id="KW-0342">GTP-binding</keyword>